<dbReference type="Pfam" id="PF01936">
    <property type="entry name" value="NYN"/>
    <property type="match status" value="1"/>
</dbReference>
<dbReference type="InParanoid" id="A0A0D2B397"/>
<feature type="domain" description="NYN" evidence="1">
    <location>
        <begin position="29"/>
        <end position="171"/>
    </location>
</feature>
<dbReference type="STRING" id="253628.A0A0D2B397"/>
<keyword evidence="3" id="KW-1185">Reference proteome</keyword>
<dbReference type="Proteomes" id="UP000053259">
    <property type="component" value="Unassembled WGS sequence"/>
</dbReference>
<accession>A0A0D2B397</accession>
<dbReference type="OrthoDB" id="2311180at2759"/>
<evidence type="ECO:0000259" key="1">
    <source>
        <dbReference type="Pfam" id="PF01936"/>
    </source>
</evidence>
<name>A0A0D2B397_9PEZI</name>
<dbReference type="AlphaFoldDB" id="A0A0D2B397"/>
<dbReference type="RefSeq" id="XP_016215643.1">
    <property type="nucleotide sequence ID" value="XM_016356850.1"/>
</dbReference>
<gene>
    <name evidence="2" type="ORF">PV09_03630</name>
</gene>
<dbReference type="VEuPathDB" id="FungiDB:PV09_03630"/>
<evidence type="ECO:0000313" key="3">
    <source>
        <dbReference type="Proteomes" id="UP000053259"/>
    </source>
</evidence>
<sequence length="452" mass="51623">MSSSILTRGGAVQAPKQGVVHIYIDNSNLWIEGQKTYARKNHQSVSFDPTWRFDIGRLKDVLTRKSGPYLEGLNPEINIHLYGSTPPPVDTVWQAIKLHNVKVRTFERSSWTGREKLVDSELSLDSFEQALEDAYNKVRSEFMIVSGDKDMLSSVSRIDQRGFPVHVWSWKLSMTGAYSSDERLRNVKVHYLDDHLEEIGFCETSFRIDRNTIDPCSIVVLDPLPKADDIEQYVGSLTVPVYRYEYAQKRVCAASKDLVIIPALAQLMDPDDKTLLFKAAASALSKSGLEVITYFEYVQRFLKNTDPSQFVLELSNRFEEYPRPEDINPQDSQRHEAPGKLNAAGDDGYIEVKHWSEKRKKYLDQKEYKAAKRCMWGFYCEKGKYCKLGHTDAERDHFKTYGPKKVRKTKLCRINNCIKGEKCPFAHGEADLLCPTCNKTGVGHRIGGCLKK</sequence>
<evidence type="ECO:0000313" key="2">
    <source>
        <dbReference type="EMBL" id="KIW05774.1"/>
    </source>
</evidence>
<dbReference type="Gene3D" id="3.40.50.1010">
    <property type="entry name" value="5'-nuclease"/>
    <property type="match status" value="1"/>
</dbReference>
<dbReference type="HOGENOM" id="CLU_033464_0_0_1"/>
<dbReference type="InterPro" id="IPR021139">
    <property type="entry name" value="NYN"/>
</dbReference>
<proteinExistence type="predicted"/>
<dbReference type="GeneID" id="27311603"/>
<dbReference type="EMBL" id="KN847537">
    <property type="protein sequence ID" value="KIW05774.1"/>
    <property type="molecule type" value="Genomic_DNA"/>
</dbReference>
<reference evidence="2 3" key="1">
    <citation type="submission" date="2015-01" db="EMBL/GenBank/DDBJ databases">
        <title>The Genome Sequence of Ochroconis gallopava CBS43764.</title>
        <authorList>
            <consortium name="The Broad Institute Genomics Platform"/>
            <person name="Cuomo C."/>
            <person name="de Hoog S."/>
            <person name="Gorbushina A."/>
            <person name="Stielow B."/>
            <person name="Teixiera M."/>
            <person name="Abouelleil A."/>
            <person name="Chapman S.B."/>
            <person name="Priest M."/>
            <person name="Young S.K."/>
            <person name="Wortman J."/>
            <person name="Nusbaum C."/>
            <person name="Birren B."/>
        </authorList>
    </citation>
    <scope>NUCLEOTIDE SEQUENCE [LARGE SCALE GENOMIC DNA]</scope>
    <source>
        <strain evidence="2 3">CBS 43764</strain>
    </source>
</reference>
<organism evidence="2 3">
    <name type="scientific">Verruconis gallopava</name>
    <dbReference type="NCBI Taxonomy" id="253628"/>
    <lineage>
        <taxon>Eukaryota</taxon>
        <taxon>Fungi</taxon>
        <taxon>Dikarya</taxon>
        <taxon>Ascomycota</taxon>
        <taxon>Pezizomycotina</taxon>
        <taxon>Dothideomycetes</taxon>
        <taxon>Pleosporomycetidae</taxon>
        <taxon>Venturiales</taxon>
        <taxon>Sympoventuriaceae</taxon>
        <taxon>Verruconis</taxon>
    </lineage>
</organism>
<dbReference type="GO" id="GO:0004540">
    <property type="term" value="F:RNA nuclease activity"/>
    <property type="evidence" value="ECO:0007669"/>
    <property type="project" value="InterPro"/>
</dbReference>
<protein>
    <recommendedName>
        <fullName evidence="1">NYN domain-containing protein</fullName>
    </recommendedName>
</protein>